<keyword evidence="3" id="KW-0949">S-adenosyl-L-methionine</keyword>
<comment type="caution">
    <text evidence="6">The sequence shown here is derived from an EMBL/GenBank/DDBJ whole genome shotgun (WGS) entry which is preliminary data.</text>
</comment>
<keyword evidence="1 6" id="KW-0489">Methyltransferase</keyword>
<dbReference type="GO" id="GO:0032259">
    <property type="term" value="P:methylation"/>
    <property type="evidence" value="ECO:0007669"/>
    <property type="project" value="UniProtKB-KW"/>
</dbReference>
<dbReference type="Gene3D" id="3.40.50.150">
    <property type="entry name" value="Vaccinia Virus protein VP39"/>
    <property type="match status" value="1"/>
</dbReference>
<keyword evidence="7" id="KW-1185">Reference proteome</keyword>
<gene>
    <name evidence="6" type="ORF">GRI91_01700</name>
</gene>
<accession>A0A6I4T2Y1</accession>
<dbReference type="Pfam" id="PF08241">
    <property type="entry name" value="Methyltransf_11"/>
    <property type="match status" value="1"/>
</dbReference>
<evidence type="ECO:0000259" key="5">
    <source>
        <dbReference type="Pfam" id="PF08241"/>
    </source>
</evidence>
<sequence length="275" mass="30768">MQNEGGVAVAQNYYDSDEADNFYHTIWGGEDIHVGIYEKTRDIREASRTTVDRMVQLLGDLKGKTVLDIGAGYGGGARVLTSQYGAEHVTCLNIAVKENCRNRAMNEEAGLSERITVTDGSFDDIPYDDESFDVIWSQDAILHAPDRAAVMAEAVRVLKPGGHFIFTDPMQADDLENSDDLQPIYDRIHLANLASFGFYEQELTKRGLEKVDIEKRSMEIANHYGRVAEELKARRAEIDASDEWVERMLAGLALWVEGAKAGKLAWGIIHFRKPE</sequence>
<dbReference type="FunFam" id="3.40.50.150:FF:000461">
    <property type="entry name" value="Sarcosine/dimethylglycine N-methyltransferase"/>
    <property type="match status" value="1"/>
</dbReference>
<keyword evidence="2 6" id="KW-0808">Transferase</keyword>
<organism evidence="6 7">
    <name type="scientific">Altericroceibacterium endophyticum</name>
    <dbReference type="NCBI Taxonomy" id="1808508"/>
    <lineage>
        <taxon>Bacteria</taxon>
        <taxon>Pseudomonadati</taxon>
        <taxon>Pseudomonadota</taxon>
        <taxon>Alphaproteobacteria</taxon>
        <taxon>Sphingomonadales</taxon>
        <taxon>Erythrobacteraceae</taxon>
        <taxon>Altericroceibacterium</taxon>
    </lineage>
</organism>
<dbReference type="SUPFAM" id="SSF53335">
    <property type="entry name" value="S-adenosyl-L-methionine-dependent methyltransferases"/>
    <property type="match status" value="1"/>
</dbReference>
<evidence type="ECO:0000256" key="1">
    <source>
        <dbReference type="ARBA" id="ARBA00022603"/>
    </source>
</evidence>
<dbReference type="GO" id="GO:0052729">
    <property type="term" value="F:dimethylglycine N-methyltransferase activity"/>
    <property type="evidence" value="ECO:0007669"/>
    <property type="project" value="UniProtKB-ARBA"/>
</dbReference>
<protein>
    <submittedName>
        <fullName evidence="6">Methyltransferase domain-containing protein</fullName>
    </submittedName>
</protein>
<evidence type="ECO:0000313" key="6">
    <source>
        <dbReference type="EMBL" id="MXO64473.1"/>
    </source>
</evidence>
<dbReference type="InterPro" id="IPR050447">
    <property type="entry name" value="Erg6_SMT_methyltransf"/>
</dbReference>
<dbReference type="PANTHER" id="PTHR44068:SF11">
    <property type="entry name" value="GERANYL DIPHOSPHATE 2-C-METHYLTRANSFERASE"/>
    <property type="match status" value="1"/>
</dbReference>
<dbReference type="Proteomes" id="UP000438476">
    <property type="component" value="Unassembled WGS sequence"/>
</dbReference>
<dbReference type="PANTHER" id="PTHR44068">
    <property type="entry name" value="ZGC:194242"/>
    <property type="match status" value="1"/>
</dbReference>
<dbReference type="InterPro" id="IPR013216">
    <property type="entry name" value="Methyltransf_11"/>
</dbReference>
<dbReference type="InterPro" id="IPR029063">
    <property type="entry name" value="SAM-dependent_MTases_sf"/>
</dbReference>
<dbReference type="EMBL" id="WTYT01000001">
    <property type="protein sequence ID" value="MXO64473.1"/>
    <property type="molecule type" value="Genomic_DNA"/>
</dbReference>
<dbReference type="CDD" id="cd02440">
    <property type="entry name" value="AdoMet_MTases"/>
    <property type="match status" value="1"/>
</dbReference>
<feature type="domain" description="Methyltransferase type 11" evidence="5">
    <location>
        <begin position="67"/>
        <end position="166"/>
    </location>
</feature>
<dbReference type="OrthoDB" id="9777830at2"/>
<dbReference type="RefSeq" id="WP_160734901.1">
    <property type="nucleotide sequence ID" value="NZ_WTYT01000001.1"/>
</dbReference>
<reference evidence="6 7" key="1">
    <citation type="submission" date="2019-12" db="EMBL/GenBank/DDBJ databases">
        <title>Genomic-based taxomic classification of the family Erythrobacteraceae.</title>
        <authorList>
            <person name="Xu L."/>
        </authorList>
    </citation>
    <scope>NUCLEOTIDE SEQUENCE [LARGE SCALE GENOMIC DNA]</scope>
    <source>
        <strain evidence="6 7">LMG 29518</strain>
    </source>
</reference>
<dbReference type="GO" id="GO:0019286">
    <property type="term" value="P:glycine betaine biosynthetic process from glycine"/>
    <property type="evidence" value="ECO:0007669"/>
    <property type="project" value="UniProtKB-ARBA"/>
</dbReference>
<evidence type="ECO:0000256" key="3">
    <source>
        <dbReference type="ARBA" id="ARBA00022691"/>
    </source>
</evidence>
<comment type="pathway">
    <text evidence="4">Amine and polyamine biosynthesis; betaine biosynthesis via glycine pathway; betaine from glycine: step 3/3.</text>
</comment>
<name>A0A6I4T2Y1_9SPHN</name>
<evidence type="ECO:0000256" key="4">
    <source>
        <dbReference type="ARBA" id="ARBA00060542"/>
    </source>
</evidence>
<evidence type="ECO:0000256" key="2">
    <source>
        <dbReference type="ARBA" id="ARBA00022679"/>
    </source>
</evidence>
<evidence type="ECO:0000313" key="7">
    <source>
        <dbReference type="Proteomes" id="UP000438476"/>
    </source>
</evidence>
<proteinExistence type="predicted"/>
<dbReference type="AlphaFoldDB" id="A0A6I4T2Y1"/>